<feature type="region of interest" description="Disordered" evidence="1">
    <location>
        <begin position="61"/>
        <end position="86"/>
    </location>
</feature>
<name>A0AAV7UIT1_PLEWA</name>
<sequence>MRVLSDQAQLSVRSLKLSVRLGACNMRPHNGQLLRGCIRSSPPSPPAALAFLRTCAQGTASATAGPLGSALGPRPRLRPDPERAAASARETLLQGLEYCRRVQRPDGSWEGKAYKMNIRGQLVSDIVDKKREIEYVALENKLFELGAAFIAGPTPELVA</sequence>
<reference evidence="2" key="1">
    <citation type="journal article" date="2022" name="bioRxiv">
        <title>Sequencing and chromosome-scale assembly of the giantPleurodeles waltlgenome.</title>
        <authorList>
            <person name="Brown T."/>
            <person name="Elewa A."/>
            <person name="Iarovenko S."/>
            <person name="Subramanian E."/>
            <person name="Araus A.J."/>
            <person name="Petzold A."/>
            <person name="Susuki M."/>
            <person name="Suzuki K.-i.T."/>
            <person name="Hayashi T."/>
            <person name="Toyoda A."/>
            <person name="Oliveira C."/>
            <person name="Osipova E."/>
            <person name="Leigh N.D."/>
            <person name="Simon A."/>
            <person name="Yun M.H."/>
        </authorList>
    </citation>
    <scope>NUCLEOTIDE SEQUENCE</scope>
    <source>
        <strain evidence="2">20211129_DDA</strain>
        <tissue evidence="2">Liver</tissue>
    </source>
</reference>
<organism evidence="2 3">
    <name type="scientific">Pleurodeles waltl</name>
    <name type="common">Iberian ribbed newt</name>
    <dbReference type="NCBI Taxonomy" id="8319"/>
    <lineage>
        <taxon>Eukaryota</taxon>
        <taxon>Metazoa</taxon>
        <taxon>Chordata</taxon>
        <taxon>Craniata</taxon>
        <taxon>Vertebrata</taxon>
        <taxon>Euteleostomi</taxon>
        <taxon>Amphibia</taxon>
        <taxon>Batrachia</taxon>
        <taxon>Caudata</taxon>
        <taxon>Salamandroidea</taxon>
        <taxon>Salamandridae</taxon>
        <taxon>Pleurodelinae</taxon>
        <taxon>Pleurodeles</taxon>
    </lineage>
</organism>
<evidence type="ECO:0000256" key="1">
    <source>
        <dbReference type="SAM" id="MobiDB-lite"/>
    </source>
</evidence>
<dbReference type="EMBL" id="JANPWB010000005">
    <property type="protein sequence ID" value="KAJ1187899.1"/>
    <property type="molecule type" value="Genomic_DNA"/>
</dbReference>
<gene>
    <name evidence="2" type="ORF">NDU88_004664</name>
</gene>
<dbReference type="SUPFAM" id="SSF81853">
    <property type="entry name" value="Family 10 polysaccharide lyase"/>
    <property type="match status" value="1"/>
</dbReference>
<evidence type="ECO:0000313" key="3">
    <source>
        <dbReference type="Proteomes" id="UP001066276"/>
    </source>
</evidence>
<keyword evidence="3" id="KW-1185">Reference proteome</keyword>
<comment type="caution">
    <text evidence="2">The sequence shown here is derived from an EMBL/GenBank/DDBJ whole genome shotgun (WGS) entry which is preliminary data.</text>
</comment>
<protein>
    <submittedName>
        <fullName evidence="2">Uncharacterized protein</fullName>
    </submittedName>
</protein>
<proteinExistence type="predicted"/>
<evidence type="ECO:0000313" key="2">
    <source>
        <dbReference type="EMBL" id="KAJ1187899.1"/>
    </source>
</evidence>
<dbReference type="AlphaFoldDB" id="A0AAV7UIT1"/>
<accession>A0AAV7UIT1</accession>
<dbReference type="Proteomes" id="UP001066276">
    <property type="component" value="Chromosome 3_1"/>
</dbReference>